<reference evidence="1 2" key="1">
    <citation type="submission" date="2021-07" db="EMBL/GenBank/DDBJ databases">
        <title>The Aristolochia fimbriata genome: insights into angiosperm evolution, floral development and chemical biosynthesis.</title>
        <authorList>
            <person name="Jiao Y."/>
        </authorList>
    </citation>
    <scope>NUCLEOTIDE SEQUENCE [LARGE SCALE GENOMIC DNA]</scope>
    <source>
        <strain evidence="1">IBCAS-2021</strain>
        <tissue evidence="1">Leaf</tissue>
    </source>
</reference>
<evidence type="ECO:0000313" key="1">
    <source>
        <dbReference type="EMBL" id="KAG9440020.1"/>
    </source>
</evidence>
<proteinExistence type="predicted"/>
<name>A0AAV7DVM7_ARIFI</name>
<dbReference type="AlphaFoldDB" id="A0AAV7DVM7"/>
<organism evidence="1 2">
    <name type="scientific">Aristolochia fimbriata</name>
    <name type="common">White veined hardy Dutchman's pipe vine</name>
    <dbReference type="NCBI Taxonomy" id="158543"/>
    <lineage>
        <taxon>Eukaryota</taxon>
        <taxon>Viridiplantae</taxon>
        <taxon>Streptophyta</taxon>
        <taxon>Embryophyta</taxon>
        <taxon>Tracheophyta</taxon>
        <taxon>Spermatophyta</taxon>
        <taxon>Magnoliopsida</taxon>
        <taxon>Magnoliidae</taxon>
        <taxon>Piperales</taxon>
        <taxon>Aristolochiaceae</taxon>
        <taxon>Aristolochia</taxon>
    </lineage>
</organism>
<protein>
    <submittedName>
        <fullName evidence="1">Uncharacterized protein</fullName>
    </submittedName>
</protein>
<dbReference type="Proteomes" id="UP000825729">
    <property type="component" value="Unassembled WGS sequence"/>
</dbReference>
<sequence>MQGNKKNSSRKMQNSLNAVEFQSISFLPLLQNFRRKSEAAIGRDPITSLLSVRVTEAKPSSSVRALSSFPHSFGFFLAKLYSLQSTSPPVCAAGDSHSSDPSECRGVACLVPVPHQDVSVADYPIIAVMGTRRRGISEIPRFKIRPLSSRLLAVDAAKCISNAPFDSFLFVTPSCQMNNHNQTIKKLRASGIGFIFCPPSVPSFRAQKCTGPFLSDYGVKAEGGKKNVRCHVIFGRISFVHCRSSPFSPP</sequence>
<evidence type="ECO:0000313" key="2">
    <source>
        <dbReference type="Proteomes" id="UP000825729"/>
    </source>
</evidence>
<accession>A0AAV7DVM7</accession>
<comment type="caution">
    <text evidence="1">The sequence shown here is derived from an EMBL/GenBank/DDBJ whole genome shotgun (WGS) entry which is preliminary data.</text>
</comment>
<dbReference type="EMBL" id="JAINDJ010000008">
    <property type="protein sequence ID" value="KAG9440020.1"/>
    <property type="molecule type" value="Genomic_DNA"/>
</dbReference>
<gene>
    <name evidence="1" type="ORF">H6P81_020185</name>
</gene>
<keyword evidence="2" id="KW-1185">Reference proteome</keyword>